<evidence type="ECO:0000313" key="4">
    <source>
        <dbReference type="Proteomes" id="UP001500253"/>
    </source>
</evidence>
<dbReference type="Pfam" id="PF01037">
    <property type="entry name" value="AsnC_trans_reg"/>
    <property type="match status" value="1"/>
</dbReference>
<comment type="caution">
    <text evidence="3">The sequence shown here is derived from an EMBL/GenBank/DDBJ whole genome shotgun (WGS) entry which is preliminary data.</text>
</comment>
<evidence type="ECO:0000259" key="1">
    <source>
        <dbReference type="Pfam" id="PF01037"/>
    </source>
</evidence>
<reference evidence="4" key="1">
    <citation type="journal article" date="2019" name="Int. J. Syst. Evol. Microbiol.">
        <title>The Global Catalogue of Microorganisms (GCM) 10K type strain sequencing project: providing services to taxonomists for standard genome sequencing and annotation.</title>
        <authorList>
            <consortium name="The Broad Institute Genomics Platform"/>
            <consortium name="The Broad Institute Genome Sequencing Center for Infectious Disease"/>
            <person name="Wu L."/>
            <person name="Ma J."/>
        </authorList>
    </citation>
    <scope>NUCLEOTIDE SEQUENCE [LARGE SCALE GENOMIC DNA]</scope>
    <source>
        <strain evidence="4">JCM 4316</strain>
    </source>
</reference>
<keyword evidence="4" id="KW-1185">Reference proteome</keyword>
<dbReference type="SUPFAM" id="SSF47741">
    <property type="entry name" value="CO dehydrogenase ISP C-domain like"/>
    <property type="match status" value="1"/>
</dbReference>
<feature type="domain" description="Transcription regulator AsnC/Lrp ligand binding" evidence="1">
    <location>
        <begin position="221"/>
        <end position="287"/>
    </location>
</feature>
<proteinExistence type="predicted"/>
<dbReference type="InterPro" id="IPR002888">
    <property type="entry name" value="2Fe-2S-bd"/>
</dbReference>
<dbReference type="RefSeq" id="WP_428836828.1">
    <property type="nucleotide sequence ID" value="NZ_BAAASD010000001.1"/>
</dbReference>
<evidence type="ECO:0008006" key="5">
    <source>
        <dbReference type="Google" id="ProtNLM"/>
    </source>
</evidence>
<dbReference type="Gene3D" id="3.30.70.920">
    <property type="match status" value="1"/>
</dbReference>
<dbReference type="InterPro" id="IPR011008">
    <property type="entry name" value="Dimeric_a/b-barrel"/>
</dbReference>
<dbReference type="InterPro" id="IPR036884">
    <property type="entry name" value="2Fe-2S-bd_dom_sf"/>
</dbReference>
<dbReference type="Gene3D" id="1.10.150.120">
    <property type="entry name" value="[2Fe-2S]-binding domain"/>
    <property type="match status" value="1"/>
</dbReference>
<dbReference type="PANTHER" id="PTHR30154">
    <property type="entry name" value="LEUCINE-RESPONSIVE REGULATORY PROTEIN"/>
    <property type="match status" value="1"/>
</dbReference>
<dbReference type="Proteomes" id="UP001500253">
    <property type="component" value="Unassembled WGS sequence"/>
</dbReference>
<organism evidence="3 4">
    <name type="scientific">Streptomyces cuspidosporus</name>
    <dbReference type="NCBI Taxonomy" id="66882"/>
    <lineage>
        <taxon>Bacteria</taxon>
        <taxon>Bacillati</taxon>
        <taxon>Actinomycetota</taxon>
        <taxon>Actinomycetes</taxon>
        <taxon>Kitasatosporales</taxon>
        <taxon>Streptomycetaceae</taxon>
        <taxon>Streptomyces</taxon>
    </lineage>
</organism>
<evidence type="ECO:0000259" key="2">
    <source>
        <dbReference type="Pfam" id="PF01799"/>
    </source>
</evidence>
<sequence length="303" mass="33603">MARTGCWSHTERVLLSYEQVRAYELPATEGKHDDPRWPAFARRYGFDPRCPVRWEVEALESAELRRLVLTAVGPYIDRGILARQIGREEEQRRALAAFLDGWDAAGRGSTGRLYPLQRAFIDQDAFQRGYCTPGQIMSGEACVREGHSWSRSGPGARPVRRARTGTGSGRYSVVRRVRRGRTSAPATRAGAPCHARRAGALYFDVEYHPDIFRQHFRAALWLEIDPSRLAEAGAALAAHPEVAYATATTGTANLYASIDVATAQHFYRYLTESVATLPGLRHTATAPIHRTLKGPGPYLPTTA</sequence>
<accession>A0ABP5S8D6</accession>
<dbReference type="SUPFAM" id="SSF54909">
    <property type="entry name" value="Dimeric alpha+beta barrel"/>
    <property type="match status" value="1"/>
</dbReference>
<evidence type="ECO:0000313" key="3">
    <source>
        <dbReference type="EMBL" id="GAA2325171.1"/>
    </source>
</evidence>
<feature type="domain" description="[2Fe-2S]-binding" evidence="2">
    <location>
        <begin position="109"/>
        <end position="147"/>
    </location>
</feature>
<dbReference type="InterPro" id="IPR019887">
    <property type="entry name" value="Tscrpt_reg_AsnC/Lrp_C"/>
</dbReference>
<gene>
    <name evidence="3" type="ORF">GCM10010246_02760</name>
</gene>
<dbReference type="EMBL" id="BAAASD010000001">
    <property type="protein sequence ID" value="GAA2325171.1"/>
    <property type="molecule type" value="Genomic_DNA"/>
</dbReference>
<dbReference type="PANTHER" id="PTHR30154:SF34">
    <property type="entry name" value="TRANSCRIPTIONAL REGULATOR AZLB"/>
    <property type="match status" value="1"/>
</dbReference>
<dbReference type="Pfam" id="PF01799">
    <property type="entry name" value="Fer2_2"/>
    <property type="match status" value="1"/>
</dbReference>
<protein>
    <recommendedName>
        <fullName evidence="5">Transcription regulator AsnC/Lrp ligand binding domain-containing protein</fullName>
    </recommendedName>
</protein>
<name>A0ABP5S8D6_9ACTN</name>